<dbReference type="GO" id="GO:0016020">
    <property type="term" value="C:membrane"/>
    <property type="evidence" value="ECO:0007669"/>
    <property type="project" value="UniProtKB-SubCell"/>
</dbReference>
<feature type="transmembrane region" description="Helical" evidence="5">
    <location>
        <begin position="137"/>
        <end position="154"/>
    </location>
</feature>
<accession>A0A0R3UA40</accession>
<dbReference type="Gene3D" id="1.20.1250.20">
    <property type="entry name" value="MFS general substrate transporter like domains"/>
    <property type="match status" value="1"/>
</dbReference>
<feature type="transmembrane region" description="Helical" evidence="5">
    <location>
        <begin position="184"/>
        <end position="205"/>
    </location>
</feature>
<keyword evidence="2 5" id="KW-0812">Transmembrane</keyword>
<evidence type="ECO:0000256" key="1">
    <source>
        <dbReference type="ARBA" id="ARBA00004141"/>
    </source>
</evidence>
<dbReference type="Proteomes" id="UP000267029">
    <property type="component" value="Unassembled WGS sequence"/>
</dbReference>
<evidence type="ECO:0000256" key="2">
    <source>
        <dbReference type="ARBA" id="ARBA00022692"/>
    </source>
</evidence>
<proteinExistence type="predicted"/>
<evidence type="ECO:0000256" key="4">
    <source>
        <dbReference type="ARBA" id="ARBA00023136"/>
    </source>
</evidence>
<evidence type="ECO:0000256" key="3">
    <source>
        <dbReference type="ARBA" id="ARBA00022989"/>
    </source>
</evidence>
<keyword evidence="3 5" id="KW-1133">Transmembrane helix</keyword>
<keyword evidence="4 5" id="KW-0472">Membrane</keyword>
<sequence>MKQYMFQKRLPDLVILIFSIYKITETLLQTSTRLQIYHVICFFVTKTISSDLNSTCYSFGANNATDWELDRPIQRKAAPFIIGYRCLLNIPAMFVCLILGNWSDQHGRKGPMILPIMGACLACCLFGASLAPGYPPIPFQVVCLLLGALIYGICGKSNALGMGAHSYITDCSTEEERTTRIGRLMGTNFVGLCVGSMLVSVFYYFSSYGWALFFVTVVNSGILILLVVVVKESVAVTPSDMAETDYGSTMTLTQETKGQCEEKGGCLQTIRTSSKQSLEYVTKTRPNGRHTYLRILLGAVLFNQVTKAGEQDSLMLFFVRQEIGWSDGIYGAYLATYYASMAFNLIVIFPLIDHVFKPSDISLILFGLAMKSVRLIGTALTTNTPLIFIYAVLGSSAGYIISAIRSLITKLASSGEIGTSFALMSVLETFANLFGSVLFTSLYTATVPIFPGTIFIIDAFLHIGMFSVMCWVGWKLSKLPTPE</sequence>
<dbReference type="PANTHER" id="PTHR23507">
    <property type="entry name" value="ZGC:174356"/>
    <property type="match status" value="1"/>
</dbReference>
<feature type="transmembrane region" description="Helical" evidence="5">
    <location>
        <begin position="449"/>
        <end position="474"/>
    </location>
</feature>
<dbReference type="InterPro" id="IPR036259">
    <property type="entry name" value="MFS_trans_sf"/>
</dbReference>
<organism evidence="6 7">
    <name type="scientific">Mesocestoides corti</name>
    <name type="common">Flatworm</name>
    <dbReference type="NCBI Taxonomy" id="53468"/>
    <lineage>
        <taxon>Eukaryota</taxon>
        <taxon>Metazoa</taxon>
        <taxon>Spiralia</taxon>
        <taxon>Lophotrochozoa</taxon>
        <taxon>Platyhelminthes</taxon>
        <taxon>Cestoda</taxon>
        <taxon>Eucestoda</taxon>
        <taxon>Cyclophyllidea</taxon>
        <taxon>Mesocestoididae</taxon>
        <taxon>Mesocestoides</taxon>
    </lineage>
</organism>
<evidence type="ECO:0000313" key="6">
    <source>
        <dbReference type="EMBL" id="VDD77786.1"/>
    </source>
</evidence>
<feature type="transmembrane region" description="Helical" evidence="5">
    <location>
        <begin position="211"/>
        <end position="230"/>
    </location>
</feature>
<comment type="subcellular location">
    <subcellularLocation>
        <location evidence="1">Membrane</location>
        <topology evidence="1">Multi-pass membrane protein</topology>
    </subcellularLocation>
</comment>
<dbReference type="OrthoDB" id="3026777at2759"/>
<dbReference type="PANTHER" id="PTHR23507:SF1">
    <property type="entry name" value="FI18259P1-RELATED"/>
    <property type="match status" value="1"/>
</dbReference>
<keyword evidence="7" id="KW-1185">Reference proteome</keyword>
<name>A0A0R3UA40_MESCO</name>
<feature type="transmembrane region" description="Helical" evidence="5">
    <location>
        <begin position="77"/>
        <end position="100"/>
    </location>
</feature>
<feature type="transmembrane region" description="Helical" evidence="5">
    <location>
        <begin position="112"/>
        <end position="131"/>
    </location>
</feature>
<dbReference type="Pfam" id="PF07690">
    <property type="entry name" value="MFS_1"/>
    <property type="match status" value="1"/>
</dbReference>
<dbReference type="InterPro" id="IPR011701">
    <property type="entry name" value="MFS"/>
</dbReference>
<feature type="transmembrane region" description="Helical" evidence="5">
    <location>
        <begin position="329"/>
        <end position="351"/>
    </location>
</feature>
<feature type="transmembrane region" description="Helical" evidence="5">
    <location>
        <begin position="387"/>
        <end position="408"/>
    </location>
</feature>
<gene>
    <name evidence="6" type="ORF">MCOS_LOCUS3789</name>
</gene>
<dbReference type="GO" id="GO:0022857">
    <property type="term" value="F:transmembrane transporter activity"/>
    <property type="evidence" value="ECO:0007669"/>
    <property type="project" value="InterPro"/>
</dbReference>
<dbReference type="AlphaFoldDB" id="A0A0R3UA40"/>
<reference evidence="6 7" key="1">
    <citation type="submission" date="2018-10" db="EMBL/GenBank/DDBJ databases">
        <authorList>
            <consortium name="Pathogen Informatics"/>
        </authorList>
    </citation>
    <scope>NUCLEOTIDE SEQUENCE [LARGE SCALE GENOMIC DNA]</scope>
</reference>
<evidence type="ECO:0000313" key="7">
    <source>
        <dbReference type="Proteomes" id="UP000267029"/>
    </source>
</evidence>
<dbReference type="EMBL" id="UXSR01000998">
    <property type="protein sequence ID" value="VDD77786.1"/>
    <property type="molecule type" value="Genomic_DNA"/>
</dbReference>
<evidence type="ECO:0000256" key="5">
    <source>
        <dbReference type="SAM" id="Phobius"/>
    </source>
</evidence>
<protein>
    <recommendedName>
        <fullName evidence="8">Major facilitator superfamily (MFS) profile domain-containing protein</fullName>
    </recommendedName>
</protein>
<dbReference type="SUPFAM" id="SSF103473">
    <property type="entry name" value="MFS general substrate transporter"/>
    <property type="match status" value="1"/>
</dbReference>
<feature type="transmembrane region" description="Helical" evidence="5">
    <location>
        <begin position="420"/>
        <end position="443"/>
    </location>
</feature>
<evidence type="ECO:0008006" key="8">
    <source>
        <dbReference type="Google" id="ProtNLM"/>
    </source>
</evidence>